<evidence type="ECO:0000313" key="2">
    <source>
        <dbReference type="EMBL" id="TMW62037.1"/>
    </source>
</evidence>
<feature type="transmembrane region" description="Helical" evidence="1">
    <location>
        <begin position="84"/>
        <end position="103"/>
    </location>
</feature>
<keyword evidence="3" id="KW-1185">Reference proteome</keyword>
<dbReference type="PANTHER" id="PTHR36513:SF1">
    <property type="entry name" value="TRANSMEMBRANE PROTEIN"/>
    <property type="match status" value="1"/>
</dbReference>
<dbReference type="Pfam" id="PF05990">
    <property type="entry name" value="DUF900"/>
    <property type="match status" value="1"/>
</dbReference>
<keyword evidence="1" id="KW-1133">Transmembrane helix</keyword>
<dbReference type="OrthoDB" id="10251508at2759"/>
<keyword evidence="1" id="KW-0472">Membrane</keyword>
<dbReference type="PANTHER" id="PTHR36513">
    <property type="entry name" value="ABC TRANSMEMBRANE TYPE-1 DOMAIN-CONTAINING PROTEIN"/>
    <property type="match status" value="1"/>
</dbReference>
<dbReference type="InterPro" id="IPR029058">
    <property type="entry name" value="AB_hydrolase_fold"/>
</dbReference>
<feature type="transmembrane region" description="Helical" evidence="1">
    <location>
        <begin position="109"/>
        <end position="132"/>
    </location>
</feature>
<dbReference type="InterPro" id="IPR010297">
    <property type="entry name" value="DUF900_hydrolase"/>
</dbReference>
<sequence length="721" mass="81940">MTAETTLSERLMETTDGQLQFDRTFQYMTGRRLQRRYRGVYKQYSFAECVFTWVVVLYTLVVFAASAFGYSLNPSDHDMDLSDAIFFTMLVFIVVYIIVQVAMVIRWMVYWALCGATIGYILLGSLESVFWVNSERLTASDRNVRYILTILLIVVELLTIAGYIFTHFAFPWLVFSGKIDTIWWWTVKRSDRHANTLTYRSRALFFSRKRHTATYTGGLDEDGRPHGYGMWNDTSFHGERLTGQWEHGLPIGPYRSFEHGSGYCFVKVRVGYCHNRAEERPDQIRFFPRHSSEGLHWGVTSVECSVSGGFFKFLPSVNHLTPIDGSSEAPQSAADCVRLLQSPVDSVVYRKIPSKGHLMSKRSRSGSRLSFWEAANPVIESTVGADHAEREALVLLHGFNCSLDYAVNRLAQLLTLGDFPPSIHPFVFSWPSGSALAYVPARSVGTESEQTAQGFRAFLQGLVDAGYTTIHLIAHSMGARVYFHTLDLGYLDDVFEMINADPEQREDQGPESKRARLATLTFANADYDLKDFVKFGGAYDLSRRFCDMITLYADGMDGALFFSEIFTKQDVLGPCNYSIGRRAHMIHRDPNEVTDTEDSPLADHRHTVEFAIADVNQRGGFDGVKAFAYNHRLRDLSTTSTIDEEESPKYLDMDVIDTTWMDNNVHSMRHNYFNLNPTVVDDIRNLIVSRRRAASRRGLLQAMPSENVYIFLVAPSHVKNK</sequence>
<feature type="transmembrane region" description="Helical" evidence="1">
    <location>
        <begin position="144"/>
        <end position="165"/>
    </location>
</feature>
<dbReference type="Gene3D" id="3.40.50.1820">
    <property type="entry name" value="alpha/beta hydrolase"/>
    <property type="match status" value="1"/>
</dbReference>
<comment type="caution">
    <text evidence="2">The sequence shown here is derived from an EMBL/GenBank/DDBJ whole genome shotgun (WGS) entry which is preliminary data.</text>
</comment>
<dbReference type="Proteomes" id="UP000794436">
    <property type="component" value="Unassembled WGS sequence"/>
</dbReference>
<dbReference type="EMBL" id="SPLM01000074">
    <property type="protein sequence ID" value="TMW62037.1"/>
    <property type="molecule type" value="Genomic_DNA"/>
</dbReference>
<dbReference type="SUPFAM" id="SSF53474">
    <property type="entry name" value="alpha/beta-Hydrolases"/>
    <property type="match status" value="1"/>
</dbReference>
<organism evidence="2 3">
    <name type="scientific">Pythium oligandrum</name>
    <name type="common">Mycoparasitic fungus</name>
    <dbReference type="NCBI Taxonomy" id="41045"/>
    <lineage>
        <taxon>Eukaryota</taxon>
        <taxon>Sar</taxon>
        <taxon>Stramenopiles</taxon>
        <taxon>Oomycota</taxon>
        <taxon>Peronosporomycetes</taxon>
        <taxon>Pythiales</taxon>
        <taxon>Pythiaceae</taxon>
        <taxon>Pythium</taxon>
    </lineage>
</organism>
<evidence type="ECO:0000256" key="1">
    <source>
        <dbReference type="SAM" id="Phobius"/>
    </source>
</evidence>
<gene>
    <name evidence="2" type="ORF">Poli38472_009530</name>
</gene>
<feature type="transmembrane region" description="Helical" evidence="1">
    <location>
        <begin position="50"/>
        <end position="72"/>
    </location>
</feature>
<name>A0A8K1CH42_PYTOL</name>
<keyword evidence="1" id="KW-0812">Transmembrane</keyword>
<accession>A0A8K1CH42</accession>
<reference evidence="2" key="1">
    <citation type="submission" date="2019-03" db="EMBL/GenBank/DDBJ databases">
        <title>Long read genome sequence of the mycoparasitic Pythium oligandrum ATCC 38472 isolated from sugarbeet rhizosphere.</title>
        <authorList>
            <person name="Gaulin E."/>
        </authorList>
    </citation>
    <scope>NUCLEOTIDE SEQUENCE</scope>
    <source>
        <strain evidence="2">ATCC 38472_TT</strain>
    </source>
</reference>
<evidence type="ECO:0000313" key="3">
    <source>
        <dbReference type="Proteomes" id="UP000794436"/>
    </source>
</evidence>
<protein>
    <submittedName>
        <fullName evidence="2">Uncharacterized protein</fullName>
    </submittedName>
</protein>
<proteinExistence type="predicted"/>
<dbReference type="AlphaFoldDB" id="A0A8K1CH42"/>